<dbReference type="PANTHER" id="PTHR41244:SF1">
    <property type="entry name" value="GLYCOSYLTRANSFERASE"/>
    <property type="match status" value="1"/>
</dbReference>
<protein>
    <submittedName>
        <fullName evidence="1">Glycoside hydrolase family 99-like domain-containing protein</fullName>
    </submittedName>
</protein>
<keyword evidence="1" id="KW-0378">Hydrolase</keyword>
<reference evidence="1" key="1">
    <citation type="submission" date="2020-10" db="EMBL/GenBank/DDBJ databases">
        <authorList>
            <person name="Gilroy R."/>
        </authorList>
    </citation>
    <scope>NUCLEOTIDE SEQUENCE</scope>
    <source>
        <strain evidence="1">ChiW13-3771</strain>
    </source>
</reference>
<dbReference type="InterPro" id="IPR032719">
    <property type="entry name" value="WbsX"/>
</dbReference>
<dbReference type="CDD" id="cd11579">
    <property type="entry name" value="Glyco_tran_WbsX"/>
    <property type="match status" value="1"/>
</dbReference>
<dbReference type="PANTHER" id="PTHR41244">
    <property type="entry name" value="RHAMNAN SYNTHESIS F"/>
    <property type="match status" value="1"/>
</dbReference>
<accession>A0A9D1EG97</accession>
<sequence>MNKKRARVIAFYLPQFHPTEENDKYWGKGFTEWTNVAKAKPLFKGHYQPQIPADLGFYDLRLSEVREAQAEMARECGVEGFCYWHYWFGDGKRTLDRPFNEVLESGKPDYPFCLGWANHSWTNKTWIKNKAFQQDTTIFEQTYPGEKDYIAHFYAVLPAFKDHRYITVDEKPLFLIFNPDDIPDGKGFIELWQKLAKENGLKGIFFVGHESATGRFNLKQFDYLSHVEERYNSTLATGYDAICSDTTRYAELKTEGTFRKLVKAGIAKYLGFEFLYKYDYEKLMSNFYIPIERKENVFPEIVPRFDRSPRAGKGARIYVNSTPEKFGDAVDKALDQVKDKQDEHKIIFLKSWNEWGEGNYMEPDLKFGHGYLNELKKRLSNH</sequence>
<dbReference type="Gene3D" id="3.20.20.80">
    <property type="entry name" value="Glycosidases"/>
    <property type="match status" value="1"/>
</dbReference>
<dbReference type="AlphaFoldDB" id="A0A9D1EG97"/>
<organism evidence="1 2">
    <name type="scientific">Candidatus Fimimorpha faecalis</name>
    <dbReference type="NCBI Taxonomy" id="2840824"/>
    <lineage>
        <taxon>Bacteria</taxon>
        <taxon>Bacillati</taxon>
        <taxon>Bacillota</taxon>
        <taxon>Clostridia</taxon>
        <taxon>Eubacteriales</taxon>
        <taxon>Candidatus Fimimorpha</taxon>
    </lineage>
</organism>
<evidence type="ECO:0000313" key="1">
    <source>
        <dbReference type="EMBL" id="HIR89373.1"/>
    </source>
</evidence>
<gene>
    <name evidence="1" type="ORF">IAC96_10510</name>
</gene>
<comment type="caution">
    <text evidence="1">The sequence shown here is derived from an EMBL/GenBank/DDBJ whole genome shotgun (WGS) entry which is preliminary data.</text>
</comment>
<evidence type="ECO:0000313" key="2">
    <source>
        <dbReference type="Proteomes" id="UP000824201"/>
    </source>
</evidence>
<reference evidence="1" key="2">
    <citation type="journal article" date="2021" name="PeerJ">
        <title>Extensive microbial diversity within the chicken gut microbiome revealed by metagenomics and culture.</title>
        <authorList>
            <person name="Gilroy R."/>
            <person name="Ravi A."/>
            <person name="Getino M."/>
            <person name="Pursley I."/>
            <person name="Horton D.L."/>
            <person name="Alikhan N.F."/>
            <person name="Baker D."/>
            <person name="Gharbi K."/>
            <person name="Hall N."/>
            <person name="Watson M."/>
            <person name="Adriaenssens E.M."/>
            <person name="Foster-Nyarko E."/>
            <person name="Jarju S."/>
            <person name="Secka A."/>
            <person name="Antonio M."/>
            <person name="Oren A."/>
            <person name="Chaudhuri R.R."/>
            <person name="La Ragione R."/>
            <person name="Hildebrand F."/>
            <person name="Pallen M.J."/>
        </authorList>
    </citation>
    <scope>NUCLEOTIDE SEQUENCE</scope>
    <source>
        <strain evidence="1">ChiW13-3771</strain>
    </source>
</reference>
<dbReference type="Proteomes" id="UP000824201">
    <property type="component" value="Unassembled WGS sequence"/>
</dbReference>
<dbReference type="EMBL" id="DVHN01000135">
    <property type="protein sequence ID" value="HIR89373.1"/>
    <property type="molecule type" value="Genomic_DNA"/>
</dbReference>
<name>A0A9D1EG97_9FIRM</name>
<proteinExistence type="predicted"/>
<dbReference type="GO" id="GO:0016787">
    <property type="term" value="F:hydrolase activity"/>
    <property type="evidence" value="ECO:0007669"/>
    <property type="project" value="UniProtKB-KW"/>
</dbReference>
<dbReference type="Pfam" id="PF14307">
    <property type="entry name" value="Glyco_tran_WbsX"/>
    <property type="match status" value="1"/>
</dbReference>